<evidence type="ECO:0000313" key="5">
    <source>
        <dbReference type="Proteomes" id="UP001335729"/>
    </source>
</evidence>
<gene>
    <name evidence="4" type="ORF">V1Y59_20690</name>
</gene>
<evidence type="ECO:0000313" key="4">
    <source>
        <dbReference type="EMBL" id="MEE4025514.1"/>
    </source>
</evidence>
<evidence type="ECO:0000256" key="1">
    <source>
        <dbReference type="SAM" id="MobiDB-lite"/>
    </source>
</evidence>
<feature type="transmembrane region" description="Helical" evidence="2">
    <location>
        <begin position="342"/>
        <end position="373"/>
    </location>
</feature>
<dbReference type="RefSeq" id="WP_330506925.1">
    <property type="nucleotide sequence ID" value="NZ_JAZDUE010000020.1"/>
</dbReference>
<keyword evidence="2" id="KW-0812">Transmembrane</keyword>
<feature type="compositionally biased region" description="Pro residues" evidence="1">
    <location>
        <begin position="55"/>
        <end position="74"/>
    </location>
</feature>
<feature type="compositionally biased region" description="Pro residues" evidence="1">
    <location>
        <begin position="16"/>
        <end position="32"/>
    </location>
</feature>
<reference evidence="4 5" key="1">
    <citation type="submission" date="2024-01" db="EMBL/GenBank/DDBJ databases">
        <title>Draft genome sequence of Gordonia sp. PKS22-38.</title>
        <authorList>
            <person name="Suphannarot A."/>
            <person name="Mingma R."/>
        </authorList>
    </citation>
    <scope>NUCLEOTIDE SEQUENCE [LARGE SCALE GENOMIC DNA]</scope>
    <source>
        <strain evidence="4 5">PKS22-38</strain>
    </source>
</reference>
<dbReference type="InterPro" id="IPR018476">
    <property type="entry name" value="GlyceroP-diester-Pdiesterase_M"/>
</dbReference>
<keyword evidence="2" id="KW-1133">Transmembrane helix</keyword>
<feature type="domain" description="Glycerophosphoryl diester phosphodiesterase membrane" evidence="3">
    <location>
        <begin position="250"/>
        <end position="375"/>
    </location>
</feature>
<organism evidence="4 5">
    <name type="scientific">Gordonia prachuapensis</name>
    <dbReference type="NCBI Taxonomy" id="3115651"/>
    <lineage>
        <taxon>Bacteria</taxon>
        <taxon>Bacillati</taxon>
        <taxon>Actinomycetota</taxon>
        <taxon>Actinomycetes</taxon>
        <taxon>Mycobacteriales</taxon>
        <taxon>Gordoniaceae</taxon>
        <taxon>Gordonia</taxon>
    </lineage>
</organism>
<feature type="transmembrane region" description="Helical" evidence="2">
    <location>
        <begin position="124"/>
        <end position="151"/>
    </location>
</feature>
<comment type="caution">
    <text evidence="4">The sequence shown here is derived from an EMBL/GenBank/DDBJ whole genome shotgun (WGS) entry which is preliminary data.</text>
</comment>
<proteinExistence type="predicted"/>
<feature type="region of interest" description="Disordered" evidence="1">
    <location>
        <begin position="1"/>
        <end position="86"/>
    </location>
</feature>
<accession>A0ABU7MYU5</accession>
<feature type="transmembrane region" description="Helical" evidence="2">
    <location>
        <begin position="163"/>
        <end position="189"/>
    </location>
</feature>
<protein>
    <submittedName>
        <fullName evidence="4">Glycerophosphoryl diester phosphodiesterase membrane domain-containing protein</fullName>
    </submittedName>
</protein>
<feature type="transmembrane region" description="Helical" evidence="2">
    <location>
        <begin position="249"/>
        <end position="277"/>
    </location>
</feature>
<evidence type="ECO:0000256" key="2">
    <source>
        <dbReference type="SAM" id="Phobius"/>
    </source>
</evidence>
<feature type="transmembrane region" description="Helical" evidence="2">
    <location>
        <begin position="297"/>
        <end position="322"/>
    </location>
</feature>
<dbReference type="EMBL" id="JAZDUE010000020">
    <property type="protein sequence ID" value="MEE4025514.1"/>
    <property type="molecule type" value="Genomic_DNA"/>
</dbReference>
<dbReference type="Pfam" id="PF10110">
    <property type="entry name" value="GPDPase_memb"/>
    <property type="match status" value="1"/>
</dbReference>
<feature type="transmembrane region" description="Helical" evidence="2">
    <location>
        <begin position="210"/>
        <end position="237"/>
    </location>
</feature>
<name>A0ABU7MYU5_9ACTN</name>
<dbReference type="Proteomes" id="UP001335729">
    <property type="component" value="Unassembled WGS sequence"/>
</dbReference>
<keyword evidence="5" id="KW-1185">Reference proteome</keyword>
<evidence type="ECO:0000259" key="3">
    <source>
        <dbReference type="Pfam" id="PF10110"/>
    </source>
</evidence>
<keyword evidence="2" id="KW-0472">Membrane</keyword>
<sequence>MGEIPDHRPPGSRAPWAPPGGDPAGTPPPQPQPDAGFPPGWGPAPPSAPYGGPAYPGPPYPSPQQPFPTPPYPAPQWGVGGGGQPPYGNPLVAHKPGIIPLRPLTVGDILQAVFSAVRRGPGTYLGLTLVTWLAFLLVLGVVGGALTAFIWTGGADDLDGVVAFSGVTLLAVLGGFVSAALSGILAYPFNQQAIGRTPTVAESLRETRSTLLPLCGLYLLLAGASTLVVGPVLALTITGVVADEIPLSMVLLILLLLAVVGAWVSVRFAFCLAAVVVERRGVFDALRRSFQLTAGRFWRTFGVLFLVSFLASIVSSVISGGIQTMTALVWGIGGTGDVGLTAGFIFALVLPLLGSAVAGIVTQPFVAITVAALHVDARIRSEGYDLVLGQTAANRAAGRPPGGWTTP</sequence>